<feature type="domain" description="AAA+ ATPase" evidence="2">
    <location>
        <begin position="440"/>
        <end position="824"/>
    </location>
</feature>
<dbReference type="InterPro" id="IPR041679">
    <property type="entry name" value="DNA2/NAM7-like_C"/>
</dbReference>
<protein>
    <submittedName>
        <fullName evidence="3">AAA family ATPase</fullName>
    </submittedName>
</protein>
<sequence length="1100" mass="122131">MIDLKRLTTAQTLEVWFEAPQGTTFTVNDCTLIKTPVGYVLQQQSVSYFVQLKHREDAEELDFYLTRGVAYLCCIENIAADQSLQVRVVCFCDQMMILKNLVIVKPDLTQRRLHPEQLKDDLTLQCAGRKYVLLLQDDHNSSVFTLVGNHYSLTVTVQNTINGKLLEGKKVSAAVPLDVGGVRLCEAEIEFIDLSDKENVRSFAALQLDKLTAAQGSYLAAWDKYSAAEGSLLLQRARLIGAIRYREAKRIGNGLTRNFVLEQNCPKDLAEGDQVTALLTLPAFLQNPNLSWEEYWEQQEHEFQQRKQMGAASEEHLSGGQPRGASAKFSGTVKRIYDKQIEVAFDLNTTNPPSSGFLVLAADGDLTQMERRLKARRQIKAGKSANPLLGLIIEENGKLPHAHSFDRDRVPALTPLVREKIFKHDPTLMQQKAIEIALNTPDIALIQGPPGTGKTTVIAAITERLNEMIDPTKVRGSILVSAFQHDAVDNVVSRLSVNSLPAIKFGGRRGQSSSQSISALSHWRATLAEKIKAKHPQLQTSLEIRKMHEAFASYLMLPTMQSEEALLLAVQALPTGTISQQIVAELNDCLSKLTHRKLLQAKVREGKLLPLVYALRVTPESYADDGLQSAAAASLYLSDFLTVADQALLTDCSTSKDSSYFAAMQALKEKLLSQLVPEPEQSSPKPQAHIVSLMASVETCVKNHRSGDSVEQIVADFLYSVENNPLGVQAAVEECNTVFAATVQQAEGRDISKAKRRLNSGNNAERAVSYDTVIVDEAARASPMDLLIPMAQARKRIILVGDHKQLPHIIDEEIARQLESSAGVDAAKLDAVYKKSMFAYLFERLQQLTAADGIERTVTLDAQYRMHPLLGDFVSRSFYEGQVKSPLPAASFAHQLPDTDGKAALWLNVPFSAGQESRSGTSRQRLSEAQAIVKQLKLWMSVPEGRQLSFGVISFYKAQMQLIQREALEAGLLLPHNGELQLNPEYQGETKEERLRINTVDAFQGMEFDVVFLSMVRCRDLRREHMADTDDEKLQRRIYGHLTSPNRLCVALSRQKRLLVVTGDMQMVVGDIARQAVPALHDFLQLCYHKGKILAGGLES</sequence>
<dbReference type="InterPro" id="IPR027417">
    <property type="entry name" value="P-loop_NTPase"/>
</dbReference>
<dbReference type="CDD" id="cd17934">
    <property type="entry name" value="DEXXQc_Upf1-like"/>
    <property type="match status" value="1"/>
</dbReference>
<dbReference type="Pfam" id="PF13087">
    <property type="entry name" value="AAA_12"/>
    <property type="match status" value="1"/>
</dbReference>
<dbReference type="InterPro" id="IPR003593">
    <property type="entry name" value="AAA+_ATPase"/>
</dbReference>
<evidence type="ECO:0000256" key="1">
    <source>
        <dbReference type="SAM" id="MobiDB-lite"/>
    </source>
</evidence>
<name>A0A948X103_9GAMM</name>
<gene>
    <name evidence="3" type="ORF">H9847_03435</name>
</gene>
<dbReference type="InterPro" id="IPR041677">
    <property type="entry name" value="DNA2/NAM7_AAA_11"/>
</dbReference>
<dbReference type="CDD" id="cd18808">
    <property type="entry name" value="SF1_C_Upf1"/>
    <property type="match status" value="1"/>
</dbReference>
<accession>A0A948X103</accession>
<dbReference type="SUPFAM" id="SSF52540">
    <property type="entry name" value="P-loop containing nucleoside triphosphate hydrolases"/>
    <property type="match status" value="1"/>
</dbReference>
<dbReference type="AlphaFoldDB" id="A0A948X103"/>
<dbReference type="InterPro" id="IPR047187">
    <property type="entry name" value="SF1_C_Upf1"/>
</dbReference>
<dbReference type="Proteomes" id="UP000733611">
    <property type="component" value="Unassembled WGS sequence"/>
</dbReference>
<organism evidence="3 4">
    <name type="scientific">Candidatus Anaerobiospirillum pullicola</name>
    <dbReference type="NCBI Taxonomy" id="2838451"/>
    <lineage>
        <taxon>Bacteria</taxon>
        <taxon>Pseudomonadati</taxon>
        <taxon>Pseudomonadota</taxon>
        <taxon>Gammaproteobacteria</taxon>
        <taxon>Aeromonadales</taxon>
        <taxon>Succinivibrionaceae</taxon>
        <taxon>Anaerobiospirillum</taxon>
    </lineage>
</organism>
<dbReference type="GO" id="GO:0004386">
    <property type="term" value="F:helicase activity"/>
    <property type="evidence" value="ECO:0007669"/>
    <property type="project" value="InterPro"/>
</dbReference>
<dbReference type="Gene3D" id="3.40.50.300">
    <property type="entry name" value="P-loop containing nucleotide triphosphate hydrolases"/>
    <property type="match status" value="2"/>
</dbReference>
<dbReference type="InterPro" id="IPR045055">
    <property type="entry name" value="DNA2/NAM7-like"/>
</dbReference>
<evidence type="ECO:0000313" key="3">
    <source>
        <dbReference type="EMBL" id="MBU3843911.1"/>
    </source>
</evidence>
<dbReference type="PANTHER" id="PTHR10887:SF495">
    <property type="entry name" value="HELICASE SENATAXIN ISOFORM X1-RELATED"/>
    <property type="match status" value="1"/>
</dbReference>
<feature type="region of interest" description="Disordered" evidence="1">
    <location>
        <begin position="303"/>
        <end position="326"/>
    </location>
</feature>
<reference evidence="3" key="1">
    <citation type="journal article" date="2021" name="PeerJ">
        <title>Extensive microbial diversity within the chicken gut microbiome revealed by metagenomics and culture.</title>
        <authorList>
            <person name="Gilroy R."/>
            <person name="Ravi A."/>
            <person name="Getino M."/>
            <person name="Pursley I."/>
            <person name="Horton D.L."/>
            <person name="Alikhan N.F."/>
            <person name="Baker D."/>
            <person name="Gharbi K."/>
            <person name="Hall N."/>
            <person name="Watson M."/>
            <person name="Adriaenssens E.M."/>
            <person name="Foster-Nyarko E."/>
            <person name="Jarju S."/>
            <person name="Secka A."/>
            <person name="Antonio M."/>
            <person name="Oren A."/>
            <person name="Chaudhuri R.R."/>
            <person name="La Ragione R."/>
            <person name="Hildebrand F."/>
            <person name="Pallen M.J."/>
        </authorList>
    </citation>
    <scope>NUCLEOTIDE SEQUENCE</scope>
    <source>
        <strain evidence="3">378</strain>
    </source>
</reference>
<proteinExistence type="predicted"/>
<dbReference type="SMART" id="SM00382">
    <property type="entry name" value="AAA"/>
    <property type="match status" value="1"/>
</dbReference>
<reference evidence="3" key="2">
    <citation type="submission" date="2021-04" db="EMBL/GenBank/DDBJ databases">
        <authorList>
            <person name="Gilroy R."/>
        </authorList>
    </citation>
    <scope>NUCLEOTIDE SEQUENCE</scope>
    <source>
        <strain evidence="3">378</strain>
    </source>
</reference>
<dbReference type="EMBL" id="JAHLFE010000063">
    <property type="protein sequence ID" value="MBU3843911.1"/>
    <property type="molecule type" value="Genomic_DNA"/>
</dbReference>
<dbReference type="PANTHER" id="PTHR10887">
    <property type="entry name" value="DNA2/NAM7 HELICASE FAMILY"/>
    <property type="match status" value="1"/>
</dbReference>
<evidence type="ECO:0000313" key="4">
    <source>
        <dbReference type="Proteomes" id="UP000733611"/>
    </source>
</evidence>
<evidence type="ECO:0000259" key="2">
    <source>
        <dbReference type="SMART" id="SM00382"/>
    </source>
</evidence>
<comment type="caution">
    <text evidence="3">The sequence shown here is derived from an EMBL/GenBank/DDBJ whole genome shotgun (WGS) entry which is preliminary data.</text>
</comment>
<dbReference type="Pfam" id="PF13086">
    <property type="entry name" value="AAA_11"/>
    <property type="match status" value="1"/>
</dbReference>